<evidence type="ECO:0000313" key="2">
    <source>
        <dbReference type="Proteomes" id="UP001162992"/>
    </source>
</evidence>
<accession>A0ACC2B2T3</accession>
<name>A0ACC2B2T3_DIPCM</name>
<reference evidence="2" key="1">
    <citation type="journal article" date="2024" name="Proc. Natl. Acad. Sci. U.S.A.">
        <title>Extraordinary preservation of gene collinearity over three hundred million years revealed in homosporous lycophytes.</title>
        <authorList>
            <person name="Li C."/>
            <person name="Wickell D."/>
            <person name="Kuo L.Y."/>
            <person name="Chen X."/>
            <person name="Nie B."/>
            <person name="Liao X."/>
            <person name="Peng D."/>
            <person name="Ji J."/>
            <person name="Jenkins J."/>
            <person name="Williams M."/>
            <person name="Shu S."/>
            <person name="Plott C."/>
            <person name="Barry K."/>
            <person name="Rajasekar S."/>
            <person name="Grimwood J."/>
            <person name="Han X."/>
            <person name="Sun S."/>
            <person name="Hou Z."/>
            <person name="He W."/>
            <person name="Dai G."/>
            <person name="Sun C."/>
            <person name="Schmutz J."/>
            <person name="Leebens-Mack J.H."/>
            <person name="Li F.W."/>
            <person name="Wang L."/>
        </authorList>
    </citation>
    <scope>NUCLEOTIDE SEQUENCE [LARGE SCALE GENOMIC DNA]</scope>
    <source>
        <strain evidence="2">cv. PW_Plant_1</strain>
    </source>
</reference>
<comment type="caution">
    <text evidence="1">The sequence shown here is derived from an EMBL/GenBank/DDBJ whole genome shotgun (WGS) entry which is preliminary data.</text>
</comment>
<keyword evidence="2" id="KW-1185">Reference proteome</keyword>
<dbReference type="Proteomes" id="UP001162992">
    <property type="component" value="Chromosome 18"/>
</dbReference>
<gene>
    <name evidence="1" type="ORF">O6H91_18G078400</name>
</gene>
<proteinExistence type="predicted"/>
<organism evidence="1 2">
    <name type="scientific">Diphasiastrum complanatum</name>
    <name type="common">Issler's clubmoss</name>
    <name type="synonym">Lycopodium complanatum</name>
    <dbReference type="NCBI Taxonomy" id="34168"/>
    <lineage>
        <taxon>Eukaryota</taxon>
        <taxon>Viridiplantae</taxon>
        <taxon>Streptophyta</taxon>
        <taxon>Embryophyta</taxon>
        <taxon>Tracheophyta</taxon>
        <taxon>Lycopodiopsida</taxon>
        <taxon>Lycopodiales</taxon>
        <taxon>Lycopodiaceae</taxon>
        <taxon>Lycopodioideae</taxon>
        <taxon>Diphasiastrum</taxon>
    </lineage>
</organism>
<dbReference type="EMBL" id="CM055109">
    <property type="protein sequence ID" value="KAJ7524113.1"/>
    <property type="molecule type" value="Genomic_DNA"/>
</dbReference>
<sequence length="192" mass="20650">MAHWGSIVTFLVVLIALNTHGAFGKLECEDLPMEDCAYAVSGSGERCVLEKYITNRGDSVYECQTSIILADRREPYIESDDCVNACGLERLSVGLSSEGLLVRNFVEKLCSSSCQDSCPNVVDLFSKLAAGEGLYLPKVCNFLKPITPRRLGGIKPELADRTNSVIEAWSLAAAPVSSPFSESGIALAPIGQ</sequence>
<evidence type="ECO:0000313" key="1">
    <source>
        <dbReference type="EMBL" id="KAJ7524113.1"/>
    </source>
</evidence>
<protein>
    <submittedName>
        <fullName evidence="1">Uncharacterized protein</fullName>
    </submittedName>
</protein>